<dbReference type="PATRIC" id="fig|354243.3.peg.471"/>
<dbReference type="RefSeq" id="WP_065286953.1">
    <property type="nucleotide sequence ID" value="NZ_JAACYR010000073.1"/>
</dbReference>
<organism evidence="2 3">
    <name type="scientific">Mycolicibacter kumamotonensis</name>
    <dbReference type="NCBI Taxonomy" id="354243"/>
    <lineage>
        <taxon>Bacteria</taxon>
        <taxon>Bacillati</taxon>
        <taxon>Actinomycetota</taxon>
        <taxon>Actinomycetes</taxon>
        <taxon>Mycobacteriales</taxon>
        <taxon>Mycobacteriaceae</taxon>
        <taxon>Mycolicibacter</taxon>
    </lineage>
</organism>
<dbReference type="Proteomes" id="UP000092668">
    <property type="component" value="Unassembled WGS sequence"/>
</dbReference>
<proteinExistence type="predicted"/>
<evidence type="ECO:0000313" key="1">
    <source>
        <dbReference type="EMBL" id="NDJ91046.1"/>
    </source>
</evidence>
<dbReference type="Proteomes" id="UP000466523">
    <property type="component" value="Unassembled WGS sequence"/>
</dbReference>
<dbReference type="AlphaFoldDB" id="A0A1B8SLV2"/>
<evidence type="ECO:0000313" key="2">
    <source>
        <dbReference type="EMBL" id="OBY33736.1"/>
    </source>
</evidence>
<evidence type="ECO:0000313" key="4">
    <source>
        <dbReference type="Proteomes" id="UP000466523"/>
    </source>
</evidence>
<keyword evidence="3" id="KW-1185">Reference proteome</keyword>
<dbReference type="STRING" id="354243.BST28_17785"/>
<name>A0A1B8SLV2_9MYCO</name>
<accession>A0A1B8SLV2</accession>
<reference evidence="1 4" key="2">
    <citation type="submission" date="2020-01" db="EMBL/GenBank/DDBJ databases">
        <authorList>
            <person name="Sanchez-Estrada R."/>
            <person name="Gonzalez-Y-Merchand J.A."/>
            <person name="Rivera-Gutierrez S."/>
        </authorList>
    </citation>
    <scope>NUCLEOTIDE SEQUENCE [LARGE SCALE GENOMIC DNA]</scope>
    <source>
        <strain evidence="1 4">CST 7247</strain>
    </source>
</reference>
<reference evidence="2 3" key="1">
    <citation type="submission" date="2015-06" db="EMBL/GenBank/DDBJ databases">
        <title>Genome sequence of Mycobacterium kumamotonense strain Roo.</title>
        <authorList>
            <person name="Greninger A.L."/>
            <person name="Cunningham G."/>
            <person name="Miller S."/>
        </authorList>
    </citation>
    <scope>NUCLEOTIDE SEQUENCE [LARGE SCALE GENOMIC DNA]</scope>
    <source>
        <strain evidence="2 3">Roo</strain>
    </source>
</reference>
<dbReference type="Pfam" id="PF19458">
    <property type="entry name" value="DUF5995"/>
    <property type="match status" value="1"/>
</dbReference>
<evidence type="ECO:0000313" key="3">
    <source>
        <dbReference type="Proteomes" id="UP000092668"/>
    </source>
</evidence>
<gene>
    <name evidence="2" type="ORF">ACT18_02230</name>
    <name evidence="1" type="ORF">GWR20_18145</name>
</gene>
<dbReference type="EMBL" id="LFOE01000001">
    <property type="protein sequence ID" value="OBY33736.1"/>
    <property type="molecule type" value="Genomic_DNA"/>
</dbReference>
<sequence length="279" mass="30249">MSAIPSPPDPLPPATTLDDVVETIGTVVDWSIGASNRLGYFAALYKRITIAVRTAVAQSAFEDGPRMERFDVAFANRYFDALNGYFHPQRYPRPTRSWWAVFVAADTAKPILVQHLVAGVTAHIAFDLGIAATQISSRPNLWTLHHDFDTINAVLAGQVNDVVSRLNQLSPALSDLYAVLAPSELFAINGAVRAMRDSAWRFATLLAVEPAFVRPATIRIRDHTVAAQVVSVFDAPALTAVSAAVIREIAQRESQDIVRNIQVLDAIAAAPAAPLQTTL</sequence>
<protein>
    <submittedName>
        <fullName evidence="2">Uncharacterized protein</fullName>
    </submittedName>
</protein>
<dbReference type="InterPro" id="IPR046037">
    <property type="entry name" value="DUF5995"/>
</dbReference>
<comment type="caution">
    <text evidence="2">The sequence shown here is derived from an EMBL/GenBank/DDBJ whole genome shotgun (WGS) entry which is preliminary data.</text>
</comment>
<dbReference type="EMBL" id="JAACYR010000073">
    <property type="protein sequence ID" value="NDJ91046.1"/>
    <property type="molecule type" value="Genomic_DNA"/>
</dbReference>